<organism evidence="1 2">
    <name type="scientific">Fonticella tunisiensis</name>
    <dbReference type="NCBI Taxonomy" id="1096341"/>
    <lineage>
        <taxon>Bacteria</taxon>
        <taxon>Bacillati</taxon>
        <taxon>Bacillota</taxon>
        <taxon>Clostridia</taxon>
        <taxon>Eubacteriales</taxon>
        <taxon>Clostridiaceae</taxon>
        <taxon>Fonticella</taxon>
    </lineage>
</organism>
<dbReference type="Proteomes" id="UP000295325">
    <property type="component" value="Unassembled WGS sequence"/>
</dbReference>
<sequence length="270" mass="29212">MPYSHEIDYKIYGDDMQFVEIELDPDESVVAEAGAMMMMTQGIQMHTIFGDGSGQNSQTGGFMGKLFNAGKRILTGESLFMTVFTNTGYGKQQVSFAAPYPGKIIPLNLSEYGERIICQKDAFLCAAKGVSISIEFIKRLGVGFFGGEGFIMQRLEGDGKAFLHAGGTIVKRELAPGQILRVDTGCLVAMTGSVHYDIEYVGNIKTAFFGGEGLFFATLTGPGTVWVQSLPFSRLADRIYHAAPHPGGKRRDEGNVFDVLGGIGNLFDGD</sequence>
<evidence type="ECO:0000313" key="1">
    <source>
        <dbReference type="EMBL" id="TDT51996.1"/>
    </source>
</evidence>
<dbReference type="AlphaFoldDB" id="A0A4R7KBY8"/>
<dbReference type="SUPFAM" id="SSF51219">
    <property type="entry name" value="TRAP-like"/>
    <property type="match status" value="1"/>
</dbReference>
<dbReference type="OrthoDB" id="9779518at2"/>
<keyword evidence="2" id="KW-1185">Reference proteome</keyword>
<name>A0A4R7KBY8_9CLOT</name>
<dbReference type="Pfam" id="PF01987">
    <property type="entry name" value="AIM24"/>
    <property type="match status" value="1"/>
</dbReference>
<reference evidence="1 2" key="1">
    <citation type="submission" date="2019-03" db="EMBL/GenBank/DDBJ databases">
        <title>Genomic Encyclopedia of Type Strains, Phase IV (KMG-IV): sequencing the most valuable type-strain genomes for metagenomic binning, comparative biology and taxonomic classification.</title>
        <authorList>
            <person name="Goeker M."/>
        </authorList>
    </citation>
    <scope>NUCLEOTIDE SEQUENCE [LARGE SCALE GENOMIC DNA]</scope>
    <source>
        <strain evidence="1 2">DSM 24455</strain>
    </source>
</reference>
<dbReference type="EMBL" id="SOAZ01000015">
    <property type="protein sequence ID" value="TDT51996.1"/>
    <property type="molecule type" value="Genomic_DNA"/>
</dbReference>
<comment type="caution">
    <text evidence="1">The sequence shown here is derived from an EMBL/GenBank/DDBJ whole genome shotgun (WGS) entry which is preliminary data.</text>
</comment>
<dbReference type="NCBIfam" id="TIGR00266">
    <property type="entry name" value="TIGR00266 family protein"/>
    <property type="match status" value="1"/>
</dbReference>
<proteinExistence type="predicted"/>
<dbReference type="InterPro" id="IPR002838">
    <property type="entry name" value="AIM24"/>
</dbReference>
<accession>A0A4R7KBY8</accession>
<dbReference type="InterPro" id="IPR036983">
    <property type="entry name" value="AIM24_sf"/>
</dbReference>
<dbReference type="InterPro" id="IPR016031">
    <property type="entry name" value="Trp_RNA-bd_attenuator-like_dom"/>
</dbReference>
<gene>
    <name evidence="1" type="ORF">EDD71_11527</name>
</gene>
<dbReference type="Gene3D" id="3.60.160.10">
    <property type="entry name" value="Mitochondrial biogenesis AIM24"/>
    <property type="match status" value="1"/>
</dbReference>
<dbReference type="RefSeq" id="WP_133628521.1">
    <property type="nucleotide sequence ID" value="NZ_SOAZ01000015.1"/>
</dbReference>
<dbReference type="PANTHER" id="PTHR43657">
    <property type="entry name" value="TRYPTOPHAN RNA-BINDING ATTENUATOR PROTEIN-LIKE PROTEIN"/>
    <property type="match status" value="1"/>
</dbReference>
<evidence type="ECO:0000313" key="2">
    <source>
        <dbReference type="Proteomes" id="UP000295325"/>
    </source>
</evidence>
<protein>
    <submittedName>
        <fullName evidence="1">Uncharacterized protein (TIGR00266 family)</fullName>
    </submittedName>
</protein>
<dbReference type="PANTHER" id="PTHR43657:SF1">
    <property type="entry name" value="ALTERED INHERITANCE OF MITOCHONDRIA PROTEIN 24, MITOCHONDRIAL"/>
    <property type="match status" value="1"/>
</dbReference>